<dbReference type="EMBL" id="CALLCH030000012">
    <property type="protein sequence ID" value="CAI4214600.1"/>
    <property type="molecule type" value="Genomic_DNA"/>
</dbReference>
<evidence type="ECO:0000313" key="2">
    <source>
        <dbReference type="EMBL" id="CAI4214600.1"/>
    </source>
</evidence>
<accession>A0A9P1H3C9</accession>
<organism evidence="2 3">
    <name type="scientific">Parascedosporium putredinis</name>
    <dbReference type="NCBI Taxonomy" id="1442378"/>
    <lineage>
        <taxon>Eukaryota</taxon>
        <taxon>Fungi</taxon>
        <taxon>Dikarya</taxon>
        <taxon>Ascomycota</taxon>
        <taxon>Pezizomycotina</taxon>
        <taxon>Sordariomycetes</taxon>
        <taxon>Hypocreomycetidae</taxon>
        <taxon>Microascales</taxon>
        <taxon>Microascaceae</taxon>
        <taxon>Parascedosporium</taxon>
    </lineage>
</organism>
<keyword evidence="3" id="KW-1185">Reference proteome</keyword>
<proteinExistence type="predicted"/>
<comment type="caution">
    <text evidence="2">The sequence shown here is derived from an EMBL/GenBank/DDBJ whole genome shotgun (WGS) entry which is preliminary data.</text>
</comment>
<dbReference type="Proteomes" id="UP000838763">
    <property type="component" value="Unassembled WGS sequence"/>
</dbReference>
<dbReference type="AlphaFoldDB" id="A0A9P1H3C9"/>
<dbReference type="SUPFAM" id="SSF143437">
    <property type="entry name" value="THUMP domain-like"/>
    <property type="match status" value="1"/>
</dbReference>
<feature type="domain" description="THUMP" evidence="1">
    <location>
        <begin position="15"/>
        <end position="81"/>
    </location>
</feature>
<name>A0A9P1H3C9_9PEZI</name>
<gene>
    <name evidence="2" type="ORF">PPNO1_LOCUS4329</name>
</gene>
<dbReference type="InterPro" id="IPR004114">
    <property type="entry name" value="THUMP_dom"/>
</dbReference>
<dbReference type="Gene3D" id="3.30.2300.10">
    <property type="entry name" value="THUMP superfamily"/>
    <property type="match status" value="1"/>
</dbReference>
<dbReference type="Pfam" id="PF02926">
    <property type="entry name" value="THUMP"/>
    <property type="match status" value="1"/>
</dbReference>
<dbReference type="OrthoDB" id="367221at2759"/>
<dbReference type="GO" id="GO:0003723">
    <property type="term" value="F:RNA binding"/>
    <property type="evidence" value="ECO:0007669"/>
    <property type="project" value="InterPro"/>
</dbReference>
<evidence type="ECO:0000259" key="1">
    <source>
        <dbReference type="Pfam" id="PF02926"/>
    </source>
</evidence>
<reference evidence="2" key="1">
    <citation type="submission" date="2022-11" db="EMBL/GenBank/DDBJ databases">
        <authorList>
            <person name="Scott C."/>
            <person name="Bruce N."/>
        </authorList>
    </citation>
    <scope>NUCLEOTIDE SEQUENCE</scope>
</reference>
<protein>
    <recommendedName>
        <fullName evidence="1">THUMP domain-containing protein</fullName>
    </recommendedName>
</protein>
<sequence length="102" mass="10910">MVLIGKSLDSGVEKVAREVLKTSFELRPDSEGISVAETAQGSQPCLPIRDEVINRVAALVGEKHKVSLTNPDKVILIEVFKVSSSQAAMNDMVSGPLEFSLG</sequence>
<evidence type="ECO:0000313" key="3">
    <source>
        <dbReference type="Proteomes" id="UP000838763"/>
    </source>
</evidence>